<dbReference type="AlphaFoldDB" id="A0A4Z0YNE7"/>
<organism evidence="3 4">
    <name type="scientific">Xylaria hypoxylon</name>
    <dbReference type="NCBI Taxonomy" id="37992"/>
    <lineage>
        <taxon>Eukaryota</taxon>
        <taxon>Fungi</taxon>
        <taxon>Dikarya</taxon>
        <taxon>Ascomycota</taxon>
        <taxon>Pezizomycotina</taxon>
        <taxon>Sordariomycetes</taxon>
        <taxon>Xylariomycetidae</taxon>
        <taxon>Xylariales</taxon>
        <taxon>Xylariaceae</taxon>
        <taxon>Xylaria</taxon>
    </lineage>
</organism>
<dbReference type="Proteomes" id="UP000297716">
    <property type="component" value="Unassembled WGS sequence"/>
</dbReference>
<dbReference type="OrthoDB" id="5377772at2759"/>
<feature type="compositionally biased region" description="Polar residues" evidence="1">
    <location>
        <begin position="1"/>
        <end position="11"/>
    </location>
</feature>
<proteinExistence type="predicted"/>
<evidence type="ECO:0000313" key="3">
    <source>
        <dbReference type="EMBL" id="TGJ78162.1"/>
    </source>
</evidence>
<dbReference type="Pfam" id="PF25545">
    <property type="entry name" value="DUF7924"/>
    <property type="match status" value="1"/>
</dbReference>
<feature type="region of interest" description="Disordered" evidence="1">
    <location>
        <begin position="394"/>
        <end position="425"/>
    </location>
</feature>
<feature type="domain" description="DUF7924" evidence="2">
    <location>
        <begin position="229"/>
        <end position="368"/>
    </location>
</feature>
<dbReference type="EMBL" id="SKBN01000441">
    <property type="protein sequence ID" value="TGJ78162.1"/>
    <property type="molecule type" value="Genomic_DNA"/>
</dbReference>
<evidence type="ECO:0000256" key="1">
    <source>
        <dbReference type="SAM" id="MobiDB-lite"/>
    </source>
</evidence>
<accession>A0A4Z0YNE7</accession>
<name>A0A4Z0YNE7_9PEZI</name>
<feature type="compositionally biased region" description="Basic residues" evidence="1">
    <location>
        <begin position="395"/>
        <end position="407"/>
    </location>
</feature>
<reference evidence="3 4" key="1">
    <citation type="submission" date="2019-03" db="EMBL/GenBank/DDBJ databases">
        <title>Draft genome sequence of Xylaria hypoxylon DSM 108379, a ubiquitous saprotrophic-parasitic fungi on hardwood.</title>
        <authorList>
            <person name="Buettner E."/>
            <person name="Leonhardt S."/>
            <person name="Gebauer A.M."/>
            <person name="Liers C."/>
            <person name="Hofrichter M."/>
            <person name="Kellner H."/>
        </authorList>
    </citation>
    <scope>NUCLEOTIDE SEQUENCE [LARGE SCALE GENOMIC DNA]</scope>
    <source>
        <strain evidence="3 4">DSM 108379</strain>
    </source>
</reference>
<keyword evidence="4" id="KW-1185">Reference proteome</keyword>
<feature type="region of interest" description="Disordered" evidence="1">
    <location>
        <begin position="1"/>
        <end position="45"/>
    </location>
</feature>
<protein>
    <recommendedName>
        <fullName evidence="2">DUF7924 domain-containing protein</fullName>
    </recommendedName>
</protein>
<feature type="compositionally biased region" description="Basic residues" evidence="1">
    <location>
        <begin position="23"/>
        <end position="37"/>
    </location>
</feature>
<gene>
    <name evidence="3" type="ORF">E0Z10_g10600</name>
</gene>
<sequence>MPVQTGSSTTGKPLDGIPSKTIRQNRKPLRKSQKRRKIETAVEPVNSPYDSSLPVIEGNKRGGWNYTREPRRSIEIPARILEDTGSDTDASSTCTEDPWDVWYKDIGYLPPLDESTIQLLEQIIPEPTMGRISPTNINQFETGLGYRNIALRSSIDPYISSIRMFISTTIQETQEETARHNEAWKLDLEKSIFDPSEPVFQRTIMMSMIDRHRFIYGSLDNQRVIDFAVERPWTCPPMPTRASRLQFQSKFLTQPKPDLAIAFRTEYLIPQHWESLPEATRKIICYEGEGETQTARSFHFMTIEAKTSFTDTDSRVARAECLNNASQSLHNMYEFFKEAGEEHVDVFFNRVRFFSVVSTTRGIRIRIHRACRARGHRGETAQRDIAEGAKEYRITKRRGAGRPRGRRGGTAQRGIAGEADQPPAKDPIFQDYPLQFEYDDYFEASGPDFTRDNVVKAFEHILLGYGIQELLEILQAAVDTVVEKLVRDDGDRTPLYRPDGFYSHGQVPPTGQIYN</sequence>
<evidence type="ECO:0000313" key="4">
    <source>
        <dbReference type="Proteomes" id="UP000297716"/>
    </source>
</evidence>
<feature type="region of interest" description="Disordered" evidence="1">
    <location>
        <begin position="496"/>
        <end position="515"/>
    </location>
</feature>
<evidence type="ECO:0000259" key="2">
    <source>
        <dbReference type="Pfam" id="PF25545"/>
    </source>
</evidence>
<comment type="caution">
    <text evidence="3">The sequence shown here is derived from an EMBL/GenBank/DDBJ whole genome shotgun (WGS) entry which is preliminary data.</text>
</comment>
<dbReference type="InterPro" id="IPR057684">
    <property type="entry name" value="DUF7924"/>
</dbReference>